<organism evidence="3 4">
    <name type="scientific">Deinococcus radiotolerans</name>
    <dbReference type="NCBI Taxonomy" id="1309407"/>
    <lineage>
        <taxon>Bacteria</taxon>
        <taxon>Thermotogati</taxon>
        <taxon>Deinococcota</taxon>
        <taxon>Deinococci</taxon>
        <taxon>Deinococcales</taxon>
        <taxon>Deinococcaceae</taxon>
        <taxon>Deinococcus</taxon>
    </lineage>
</organism>
<feature type="region of interest" description="Disordered" evidence="1">
    <location>
        <begin position="28"/>
        <end position="49"/>
    </location>
</feature>
<gene>
    <name evidence="3" type="ORF">GCM10010844_42580</name>
</gene>
<evidence type="ECO:0000256" key="2">
    <source>
        <dbReference type="SAM" id="SignalP"/>
    </source>
</evidence>
<evidence type="ECO:0000313" key="3">
    <source>
        <dbReference type="EMBL" id="GGL19087.1"/>
    </source>
</evidence>
<evidence type="ECO:0000313" key="4">
    <source>
        <dbReference type="Proteomes" id="UP000604341"/>
    </source>
</evidence>
<feature type="signal peptide" evidence="2">
    <location>
        <begin position="1"/>
        <end position="24"/>
    </location>
</feature>
<protein>
    <submittedName>
        <fullName evidence="3">Uncharacterized protein</fullName>
    </submittedName>
</protein>
<dbReference type="EMBL" id="BMPE01000031">
    <property type="protein sequence ID" value="GGL19087.1"/>
    <property type="molecule type" value="Genomic_DNA"/>
</dbReference>
<sequence>MTTRTLSLRLVLVLLSALLSVARAETLTTPTPPAVATPDAGGIDDYGLE</sequence>
<keyword evidence="2" id="KW-0732">Signal</keyword>
<dbReference type="Proteomes" id="UP000604341">
    <property type="component" value="Unassembled WGS sequence"/>
</dbReference>
<feature type="chain" id="PRO_5045631619" evidence="2">
    <location>
        <begin position="25"/>
        <end position="49"/>
    </location>
</feature>
<name>A0ABQ2FR91_9DEIO</name>
<keyword evidence="4" id="KW-1185">Reference proteome</keyword>
<accession>A0ABQ2FR91</accession>
<proteinExistence type="predicted"/>
<reference evidence="4" key="1">
    <citation type="journal article" date="2019" name="Int. J. Syst. Evol. Microbiol.">
        <title>The Global Catalogue of Microorganisms (GCM) 10K type strain sequencing project: providing services to taxonomists for standard genome sequencing and annotation.</title>
        <authorList>
            <consortium name="The Broad Institute Genomics Platform"/>
            <consortium name="The Broad Institute Genome Sequencing Center for Infectious Disease"/>
            <person name="Wu L."/>
            <person name="Ma J."/>
        </authorList>
    </citation>
    <scope>NUCLEOTIDE SEQUENCE [LARGE SCALE GENOMIC DNA]</scope>
    <source>
        <strain evidence="4">JCM 19173</strain>
    </source>
</reference>
<evidence type="ECO:0000256" key="1">
    <source>
        <dbReference type="SAM" id="MobiDB-lite"/>
    </source>
</evidence>
<comment type="caution">
    <text evidence="3">The sequence shown here is derived from an EMBL/GenBank/DDBJ whole genome shotgun (WGS) entry which is preliminary data.</text>
</comment>
<dbReference type="RefSeq" id="WP_188846818.1">
    <property type="nucleotide sequence ID" value="NZ_BMPE01000031.1"/>
</dbReference>